<protein>
    <submittedName>
        <fullName evidence="9">Holo-[acyl-carrier-protein] synthase</fullName>
        <ecNumber evidence="9">2.7.8.7</ecNumber>
    </submittedName>
</protein>
<keyword evidence="3" id="KW-0479">Metal-binding</keyword>
<dbReference type="Gene3D" id="3.90.470.20">
    <property type="entry name" value="4'-phosphopantetheinyl transferase domain"/>
    <property type="match status" value="1"/>
</dbReference>
<evidence type="ECO:0000256" key="4">
    <source>
        <dbReference type="ARBA" id="ARBA00022832"/>
    </source>
</evidence>
<sequence>MSRVFGIGTDICDIARIRAAWQRHGLRFAQRILGERELEVFTLRQSLAAMRGERYLATRFAAKEAFSKAIGLGIHAPMTWSACQILNAEAGRPHIALSGELARWCEARSLRFHVSVSDEVLTAVAFVVAESDHLN</sequence>
<dbReference type="AlphaFoldDB" id="A0A1J5RH20"/>
<keyword evidence="4" id="KW-0276">Fatty acid metabolism</keyword>
<dbReference type="SUPFAM" id="SSF56214">
    <property type="entry name" value="4'-phosphopantetheinyl transferase"/>
    <property type="match status" value="1"/>
</dbReference>
<dbReference type="EMBL" id="MLJW01000167">
    <property type="protein sequence ID" value="OIQ95416.1"/>
    <property type="molecule type" value="Genomic_DNA"/>
</dbReference>
<dbReference type="EC" id="2.7.8.7" evidence="9"/>
<dbReference type="GO" id="GO:0008897">
    <property type="term" value="F:holo-[acyl-carrier-protein] synthase activity"/>
    <property type="evidence" value="ECO:0007669"/>
    <property type="project" value="UniProtKB-EC"/>
</dbReference>
<evidence type="ECO:0000259" key="8">
    <source>
        <dbReference type="Pfam" id="PF01648"/>
    </source>
</evidence>
<dbReference type="NCBIfam" id="TIGR00556">
    <property type="entry name" value="pantethn_trn"/>
    <property type="match status" value="1"/>
</dbReference>
<gene>
    <name evidence="9" type="primary">acpS_7</name>
    <name evidence="9" type="ORF">GALL_225770</name>
</gene>
<evidence type="ECO:0000256" key="5">
    <source>
        <dbReference type="ARBA" id="ARBA00022842"/>
    </source>
</evidence>
<reference evidence="9" key="1">
    <citation type="submission" date="2016-10" db="EMBL/GenBank/DDBJ databases">
        <title>Sequence of Gallionella enrichment culture.</title>
        <authorList>
            <person name="Poehlein A."/>
            <person name="Muehling M."/>
            <person name="Daniel R."/>
        </authorList>
    </citation>
    <scope>NUCLEOTIDE SEQUENCE</scope>
</reference>
<keyword evidence="1" id="KW-0444">Lipid biosynthesis</keyword>
<dbReference type="NCBIfam" id="TIGR00516">
    <property type="entry name" value="acpS"/>
    <property type="match status" value="1"/>
</dbReference>
<dbReference type="InterPro" id="IPR037143">
    <property type="entry name" value="4-PPantetheinyl_Trfase_dom_sf"/>
</dbReference>
<dbReference type="Pfam" id="PF01648">
    <property type="entry name" value="ACPS"/>
    <property type="match status" value="1"/>
</dbReference>
<keyword evidence="6" id="KW-0443">Lipid metabolism</keyword>
<dbReference type="InterPro" id="IPR008278">
    <property type="entry name" value="4-PPantetheinyl_Trfase_dom"/>
</dbReference>
<dbReference type="GO" id="GO:0000287">
    <property type="term" value="F:magnesium ion binding"/>
    <property type="evidence" value="ECO:0007669"/>
    <property type="project" value="InterPro"/>
</dbReference>
<organism evidence="9">
    <name type="scientific">mine drainage metagenome</name>
    <dbReference type="NCBI Taxonomy" id="410659"/>
    <lineage>
        <taxon>unclassified sequences</taxon>
        <taxon>metagenomes</taxon>
        <taxon>ecological metagenomes</taxon>
    </lineage>
</organism>
<evidence type="ECO:0000256" key="2">
    <source>
        <dbReference type="ARBA" id="ARBA00022679"/>
    </source>
</evidence>
<keyword evidence="7" id="KW-0275">Fatty acid biosynthesis</keyword>
<dbReference type="HAMAP" id="MF_00101">
    <property type="entry name" value="AcpS"/>
    <property type="match status" value="1"/>
</dbReference>
<evidence type="ECO:0000256" key="7">
    <source>
        <dbReference type="ARBA" id="ARBA00023160"/>
    </source>
</evidence>
<name>A0A1J5RH20_9ZZZZ</name>
<accession>A0A1J5RH20</accession>
<keyword evidence="2 9" id="KW-0808">Transferase</keyword>
<proteinExistence type="inferred from homology"/>
<evidence type="ECO:0000313" key="9">
    <source>
        <dbReference type="EMBL" id="OIQ95416.1"/>
    </source>
</evidence>
<feature type="domain" description="4'-phosphopantetheinyl transferase" evidence="8">
    <location>
        <begin position="6"/>
        <end position="107"/>
    </location>
</feature>
<comment type="caution">
    <text evidence="9">The sequence shown here is derived from an EMBL/GenBank/DDBJ whole genome shotgun (WGS) entry which is preliminary data.</text>
</comment>
<dbReference type="InterPro" id="IPR002582">
    <property type="entry name" value="ACPS"/>
</dbReference>
<evidence type="ECO:0000256" key="6">
    <source>
        <dbReference type="ARBA" id="ARBA00023098"/>
    </source>
</evidence>
<dbReference type="InterPro" id="IPR004568">
    <property type="entry name" value="Ppantetheine-prot_Trfase_dom"/>
</dbReference>
<keyword evidence="5" id="KW-0460">Magnesium</keyword>
<evidence type="ECO:0000256" key="3">
    <source>
        <dbReference type="ARBA" id="ARBA00022723"/>
    </source>
</evidence>
<evidence type="ECO:0000256" key="1">
    <source>
        <dbReference type="ARBA" id="ARBA00022516"/>
    </source>
</evidence>
<dbReference type="GO" id="GO:0006633">
    <property type="term" value="P:fatty acid biosynthetic process"/>
    <property type="evidence" value="ECO:0007669"/>
    <property type="project" value="UniProtKB-KW"/>
</dbReference>